<keyword evidence="1" id="KW-0812">Transmembrane</keyword>
<dbReference type="Pfam" id="PF01757">
    <property type="entry name" value="Acyl_transf_3"/>
    <property type="match status" value="1"/>
</dbReference>
<evidence type="ECO:0000259" key="2">
    <source>
        <dbReference type="Pfam" id="PF01757"/>
    </source>
</evidence>
<gene>
    <name evidence="4" type="ORF">A1355_01985</name>
</gene>
<dbReference type="OrthoDB" id="9767863at2"/>
<dbReference type="PANTHER" id="PTHR23028">
    <property type="entry name" value="ACETYLTRANSFERASE"/>
    <property type="match status" value="1"/>
</dbReference>
<dbReference type="InterPro" id="IPR043968">
    <property type="entry name" value="SGNH"/>
</dbReference>
<feature type="domain" description="Acyltransferase 3" evidence="2">
    <location>
        <begin position="21"/>
        <end position="365"/>
    </location>
</feature>
<feature type="transmembrane region" description="Helical" evidence="1">
    <location>
        <begin position="176"/>
        <end position="196"/>
    </location>
</feature>
<accession>A0A177NWJ1</accession>
<feature type="transmembrane region" description="Helical" evidence="1">
    <location>
        <begin position="256"/>
        <end position="274"/>
    </location>
</feature>
<sequence length="703" mass="79101">MTFTQSHVLNPSLSHPKYRPDIDGLRAIAVLSVVAFHAFPNGLKGGFIGVDIFFVISGYLISTIVFQNLEKGTFSFSEFYIRRIKRIFPALILVLAASFTFGWFALFADEYKQLGKHIAAGAGFVSNLVLWNEAGYFDSSAETKPLLHLWSLGIEEQFYIVWPLLLWLAWRKNFNLFTVTVIVAIASFYLNVRGVLNDSVATFYSPQTRFWELQCGSLLAWMALYRKHAFASARHKLDGWLVAVVYREGQPVDGRTLANVLSFLGIALLIYGFSVIDKDSDFPGKWAILPMLGAVLIISAGPNAWVNRKLLSNRLAVWVGLISFPLYLWHWPLLSFAHIIQTDEPSANIRIAAVLLTVVLAWLTYALVEKPIRLGKHSGAKTLTLLLLMLGIGNVGYQLYLKNGLEFRDADALSKTQMFADVNGTVLFNTPEDWVDDRCRAELGASYNYLICRFTSATPKTLVVGDSHAAQFVYDSISHGADDLALVAVNGCLPFIDLVTINPTEQYEEKSTRCKVIMPIVLKLLRDFPSIQRIAFATRGAMYIEGSGYGNTETKNVYRIINGPDDVLVENYHKFIDGYLDSINPILKLGKEVVFIEDVPEIGVKAKNCVDERPFHISSKDRPECSVSRTSFDKRNANYRKAVDSIVNSTQHQVKVFSAYQYLCNDISCGGMHEDMSYFYDDDHLSMRGSHFIFGKFAEWLDR</sequence>
<keyword evidence="4" id="KW-0012">Acyltransferase</keyword>
<evidence type="ECO:0000259" key="3">
    <source>
        <dbReference type="Pfam" id="PF19040"/>
    </source>
</evidence>
<feature type="transmembrane region" description="Helical" evidence="1">
    <location>
        <begin position="87"/>
        <end position="106"/>
    </location>
</feature>
<keyword evidence="1" id="KW-0472">Membrane</keyword>
<dbReference type="RefSeq" id="WP_064026350.1">
    <property type="nucleotide sequence ID" value="NZ_LUUK01000078.1"/>
</dbReference>
<dbReference type="AlphaFoldDB" id="A0A177NWJ1"/>
<feature type="transmembrane region" description="Helical" evidence="1">
    <location>
        <begin position="349"/>
        <end position="368"/>
    </location>
</feature>
<proteinExistence type="predicted"/>
<dbReference type="PANTHER" id="PTHR23028:SF53">
    <property type="entry name" value="ACYL_TRANSF_3 DOMAIN-CONTAINING PROTEIN"/>
    <property type="match status" value="1"/>
</dbReference>
<dbReference type="STRING" id="702114.A1355_01985"/>
<dbReference type="GO" id="GO:0016747">
    <property type="term" value="F:acyltransferase activity, transferring groups other than amino-acyl groups"/>
    <property type="evidence" value="ECO:0007669"/>
    <property type="project" value="InterPro"/>
</dbReference>
<feature type="transmembrane region" description="Helical" evidence="1">
    <location>
        <begin position="46"/>
        <end position="66"/>
    </location>
</feature>
<organism evidence="4 5">
    <name type="scientific">Methylomonas koyamae</name>
    <dbReference type="NCBI Taxonomy" id="702114"/>
    <lineage>
        <taxon>Bacteria</taxon>
        <taxon>Pseudomonadati</taxon>
        <taxon>Pseudomonadota</taxon>
        <taxon>Gammaproteobacteria</taxon>
        <taxon>Methylococcales</taxon>
        <taxon>Methylococcaceae</taxon>
        <taxon>Methylomonas</taxon>
    </lineage>
</organism>
<dbReference type="GO" id="GO:0016020">
    <property type="term" value="C:membrane"/>
    <property type="evidence" value="ECO:0007669"/>
    <property type="project" value="TreeGrafter"/>
</dbReference>
<feature type="transmembrane region" description="Helical" evidence="1">
    <location>
        <begin position="286"/>
        <end position="306"/>
    </location>
</feature>
<name>A0A177NWJ1_9GAMM</name>
<dbReference type="InterPro" id="IPR002656">
    <property type="entry name" value="Acyl_transf_3_dom"/>
</dbReference>
<keyword evidence="4" id="KW-0808">Transferase</keyword>
<feature type="transmembrane region" description="Helical" evidence="1">
    <location>
        <begin position="380"/>
        <end position="400"/>
    </location>
</feature>
<feature type="domain" description="SGNH" evidence="3">
    <location>
        <begin position="448"/>
        <end position="698"/>
    </location>
</feature>
<evidence type="ECO:0000313" key="4">
    <source>
        <dbReference type="EMBL" id="OAI22406.1"/>
    </source>
</evidence>
<keyword evidence="1" id="KW-1133">Transmembrane helix</keyword>
<dbReference type="EMBL" id="LUUK01000078">
    <property type="protein sequence ID" value="OAI22406.1"/>
    <property type="molecule type" value="Genomic_DNA"/>
</dbReference>
<reference evidence="5" key="1">
    <citation type="submission" date="2016-03" db="EMBL/GenBank/DDBJ databases">
        <authorList>
            <person name="Heylen K."/>
            <person name="De Vos P."/>
            <person name="Vekeman B."/>
        </authorList>
    </citation>
    <scope>NUCLEOTIDE SEQUENCE [LARGE SCALE GENOMIC DNA]</scope>
    <source>
        <strain evidence="5">R-45383</strain>
    </source>
</reference>
<comment type="caution">
    <text evidence="4">The sequence shown here is derived from an EMBL/GenBank/DDBJ whole genome shotgun (WGS) entry which is preliminary data.</text>
</comment>
<keyword evidence="5" id="KW-1185">Reference proteome</keyword>
<feature type="transmembrane region" description="Helical" evidence="1">
    <location>
        <begin position="315"/>
        <end position="337"/>
    </location>
</feature>
<protein>
    <submittedName>
        <fullName evidence="4">Acyltransferase</fullName>
    </submittedName>
</protein>
<evidence type="ECO:0000313" key="5">
    <source>
        <dbReference type="Proteomes" id="UP000077628"/>
    </source>
</evidence>
<evidence type="ECO:0000256" key="1">
    <source>
        <dbReference type="SAM" id="Phobius"/>
    </source>
</evidence>
<dbReference type="Pfam" id="PF19040">
    <property type="entry name" value="SGNH"/>
    <property type="match status" value="1"/>
</dbReference>
<dbReference type="InterPro" id="IPR050879">
    <property type="entry name" value="Acyltransferase_3"/>
</dbReference>
<dbReference type="Proteomes" id="UP000077628">
    <property type="component" value="Unassembled WGS sequence"/>
</dbReference>
<dbReference type="GO" id="GO:0009103">
    <property type="term" value="P:lipopolysaccharide biosynthetic process"/>
    <property type="evidence" value="ECO:0007669"/>
    <property type="project" value="TreeGrafter"/>
</dbReference>